<evidence type="ECO:0000313" key="1">
    <source>
        <dbReference type="EMBL" id="KAL3268944.1"/>
    </source>
</evidence>
<name>A0ABD2MR86_9CUCU</name>
<reference evidence="1 2" key="1">
    <citation type="journal article" date="2021" name="BMC Biol.">
        <title>Horizontally acquired antibacterial genes associated with adaptive radiation of ladybird beetles.</title>
        <authorList>
            <person name="Li H.S."/>
            <person name="Tang X.F."/>
            <person name="Huang Y.H."/>
            <person name="Xu Z.Y."/>
            <person name="Chen M.L."/>
            <person name="Du X.Y."/>
            <person name="Qiu B.Y."/>
            <person name="Chen P.T."/>
            <person name="Zhang W."/>
            <person name="Slipinski A."/>
            <person name="Escalona H.E."/>
            <person name="Waterhouse R.M."/>
            <person name="Zwick A."/>
            <person name="Pang H."/>
        </authorList>
    </citation>
    <scope>NUCLEOTIDE SEQUENCE [LARGE SCALE GENOMIC DNA]</scope>
    <source>
        <strain evidence="1">SYSU2018</strain>
    </source>
</reference>
<keyword evidence="2" id="KW-1185">Reference proteome</keyword>
<gene>
    <name evidence="1" type="ORF">HHI36_008030</name>
</gene>
<dbReference type="Proteomes" id="UP001516400">
    <property type="component" value="Unassembled WGS sequence"/>
</dbReference>
<accession>A0ABD2MR86</accession>
<sequence>MLLTDAVTFKKQQEYILCTPSSSIQLSQTYPKTTMNPPQTQVHSVEDFNVHASNTGLANSQSENTSTHEIHLSDIVELLVIHPKVSKRNIRKRKSTFLTSTPIKDQLEENENRKRVKAE</sequence>
<evidence type="ECO:0000313" key="2">
    <source>
        <dbReference type="Proteomes" id="UP001516400"/>
    </source>
</evidence>
<organism evidence="1 2">
    <name type="scientific">Cryptolaemus montrouzieri</name>
    <dbReference type="NCBI Taxonomy" id="559131"/>
    <lineage>
        <taxon>Eukaryota</taxon>
        <taxon>Metazoa</taxon>
        <taxon>Ecdysozoa</taxon>
        <taxon>Arthropoda</taxon>
        <taxon>Hexapoda</taxon>
        <taxon>Insecta</taxon>
        <taxon>Pterygota</taxon>
        <taxon>Neoptera</taxon>
        <taxon>Endopterygota</taxon>
        <taxon>Coleoptera</taxon>
        <taxon>Polyphaga</taxon>
        <taxon>Cucujiformia</taxon>
        <taxon>Coccinelloidea</taxon>
        <taxon>Coccinellidae</taxon>
        <taxon>Scymninae</taxon>
        <taxon>Scymnini</taxon>
        <taxon>Cryptolaemus</taxon>
    </lineage>
</organism>
<proteinExistence type="predicted"/>
<comment type="caution">
    <text evidence="1">The sequence shown here is derived from an EMBL/GenBank/DDBJ whole genome shotgun (WGS) entry which is preliminary data.</text>
</comment>
<dbReference type="AlphaFoldDB" id="A0ABD2MR86"/>
<protein>
    <submittedName>
        <fullName evidence="1">Uncharacterized protein</fullName>
    </submittedName>
</protein>
<dbReference type="EMBL" id="JABFTP020000021">
    <property type="protein sequence ID" value="KAL3268944.1"/>
    <property type="molecule type" value="Genomic_DNA"/>
</dbReference>